<gene>
    <name evidence="3" type="ORF">KGM_210264B</name>
</gene>
<evidence type="ECO:0000256" key="2">
    <source>
        <dbReference type="ARBA" id="ARBA00022525"/>
    </source>
</evidence>
<sequence length="570" mass="66632">SYSKHNQFVQLVSGPSTHVGCGISAYREYSYNNNNAALNYNSIQLVCNFSHQPRVDESVYQTKPPTEPGYTVKCGCPLGYDEDEDCLCYETERELPYSCKSTGRCKPSVVVLPIFTVEDAPIHSIGQNKSSQITPAVGPDVVLKRRINSKDYSRSQKNHKQAIKQDSTIKSRRINVDVKKRYFTERKGKKQSRLLNEHYRRHTPRQSIFAKAAVFELPSRLKQYGHKVNNYKKDVAPRRDFREVHTIVSKYLEGRKTGIPLRHSIERKNLTISRFTEIPSYTVIITSTPHTVNRFKKDKFNYGNLNATKMPRNGDTSIKPLNEDTDQMLMDLLDKLEEEVNNVHFNTKEKEFFDEKIRKIYGTLIKKPVVVEPKIVVPNTNVSLDYNVDNNLVENDMNGHNLGSDSNKANAYSYPQLEDRPINEKSYKKQKQNINEDKKDTVYKKSNKFPYNKPLYNFDIDERELSDMYLRKKSRLNALSRGKVRNEDYFKSDLEDYNSLDSDRRRHYYDKLSNLQRKISLMKKHKRQNFVSGDRHIRPVRPPKHPNLSHNRPKEMELYMPNRARFLHGF</sequence>
<evidence type="ECO:0000256" key="1">
    <source>
        <dbReference type="ARBA" id="ARBA00004613"/>
    </source>
</evidence>
<keyword evidence="2" id="KW-0964">Secreted</keyword>
<dbReference type="Gene3D" id="3.40.33.10">
    <property type="entry name" value="CAP"/>
    <property type="match status" value="1"/>
</dbReference>
<organism evidence="3 4">
    <name type="scientific">Danaus plexippus plexippus</name>
    <dbReference type="NCBI Taxonomy" id="278856"/>
    <lineage>
        <taxon>Eukaryota</taxon>
        <taxon>Metazoa</taxon>
        <taxon>Ecdysozoa</taxon>
        <taxon>Arthropoda</taxon>
        <taxon>Hexapoda</taxon>
        <taxon>Insecta</taxon>
        <taxon>Pterygota</taxon>
        <taxon>Neoptera</taxon>
        <taxon>Endopterygota</taxon>
        <taxon>Lepidoptera</taxon>
        <taxon>Glossata</taxon>
        <taxon>Ditrysia</taxon>
        <taxon>Papilionoidea</taxon>
        <taxon>Nymphalidae</taxon>
        <taxon>Danainae</taxon>
        <taxon>Danaini</taxon>
        <taxon>Danaina</taxon>
        <taxon>Danaus</taxon>
        <taxon>Danaus</taxon>
    </lineage>
</organism>
<evidence type="ECO:0000313" key="4">
    <source>
        <dbReference type="Proteomes" id="UP000007151"/>
    </source>
</evidence>
<dbReference type="AlphaFoldDB" id="A0A212F3U3"/>
<dbReference type="SUPFAM" id="SSF55797">
    <property type="entry name" value="PR-1-like"/>
    <property type="match status" value="1"/>
</dbReference>
<comment type="subcellular location">
    <subcellularLocation>
        <location evidence="1">Secreted</location>
    </subcellularLocation>
</comment>
<dbReference type="Proteomes" id="UP000007151">
    <property type="component" value="Unassembled WGS sequence"/>
</dbReference>
<keyword evidence="4" id="KW-1185">Reference proteome</keyword>
<evidence type="ECO:0000313" key="3">
    <source>
        <dbReference type="EMBL" id="OWR48392.1"/>
    </source>
</evidence>
<reference evidence="3 4" key="1">
    <citation type="journal article" date="2011" name="Cell">
        <title>The monarch butterfly genome yields insights into long-distance migration.</title>
        <authorList>
            <person name="Zhan S."/>
            <person name="Merlin C."/>
            <person name="Boore J.L."/>
            <person name="Reppert S.M."/>
        </authorList>
    </citation>
    <scope>NUCLEOTIDE SEQUENCE [LARGE SCALE GENOMIC DNA]</scope>
    <source>
        <strain evidence="3">F-2</strain>
    </source>
</reference>
<name>A0A212F3U3_DANPL</name>
<feature type="non-terminal residue" evidence="3">
    <location>
        <position position="1"/>
    </location>
</feature>
<accession>A0A212F3U3</accession>
<comment type="caution">
    <text evidence="3">The sequence shown here is derived from an EMBL/GenBank/DDBJ whole genome shotgun (WGS) entry which is preliminary data.</text>
</comment>
<dbReference type="InParanoid" id="A0A212F3U3"/>
<protein>
    <submittedName>
        <fullName evidence="3">Venom allergen 5</fullName>
    </submittedName>
</protein>
<proteinExistence type="predicted"/>
<dbReference type="InterPro" id="IPR035940">
    <property type="entry name" value="CAP_sf"/>
</dbReference>
<dbReference type="EMBL" id="AGBW02010496">
    <property type="protein sequence ID" value="OWR48392.1"/>
    <property type="molecule type" value="Genomic_DNA"/>
</dbReference>
<dbReference type="KEGG" id="dpl:KGM_210264B"/>